<evidence type="ECO:0000313" key="3">
    <source>
        <dbReference type="Proteomes" id="UP000284706"/>
    </source>
</evidence>
<feature type="compositionally biased region" description="Pro residues" evidence="1">
    <location>
        <begin position="11"/>
        <end position="21"/>
    </location>
</feature>
<comment type="caution">
    <text evidence="2">The sequence shown here is derived from an EMBL/GenBank/DDBJ whole genome shotgun (WGS) entry which is preliminary data.</text>
</comment>
<dbReference type="EMBL" id="NHYE01000940">
    <property type="protein sequence ID" value="PPR01442.1"/>
    <property type="molecule type" value="Genomic_DNA"/>
</dbReference>
<feature type="region of interest" description="Disordered" evidence="1">
    <location>
        <begin position="1"/>
        <end position="35"/>
    </location>
</feature>
<evidence type="ECO:0000313" key="2">
    <source>
        <dbReference type="EMBL" id="PPR01442.1"/>
    </source>
</evidence>
<accession>A0A409YEJ8</accession>
<dbReference type="InParanoid" id="A0A409YEJ8"/>
<feature type="compositionally biased region" description="Low complexity" evidence="1">
    <location>
        <begin position="1"/>
        <end position="10"/>
    </location>
</feature>
<evidence type="ECO:0000256" key="1">
    <source>
        <dbReference type="SAM" id="MobiDB-lite"/>
    </source>
</evidence>
<name>A0A409YEJ8_9AGAR</name>
<dbReference type="Proteomes" id="UP000284706">
    <property type="component" value="Unassembled WGS sequence"/>
</dbReference>
<reference evidence="2 3" key="1">
    <citation type="journal article" date="2018" name="Evol. Lett.">
        <title>Horizontal gene cluster transfer increased hallucinogenic mushroom diversity.</title>
        <authorList>
            <person name="Reynolds H.T."/>
            <person name="Vijayakumar V."/>
            <person name="Gluck-Thaler E."/>
            <person name="Korotkin H.B."/>
            <person name="Matheny P.B."/>
            <person name="Slot J.C."/>
        </authorList>
    </citation>
    <scope>NUCLEOTIDE SEQUENCE [LARGE SCALE GENOMIC DNA]</scope>
    <source>
        <strain evidence="2 3">SRW20</strain>
    </source>
</reference>
<dbReference type="AlphaFoldDB" id="A0A409YEJ8"/>
<proteinExistence type="predicted"/>
<organism evidence="2 3">
    <name type="scientific">Gymnopilus dilepis</name>
    <dbReference type="NCBI Taxonomy" id="231916"/>
    <lineage>
        <taxon>Eukaryota</taxon>
        <taxon>Fungi</taxon>
        <taxon>Dikarya</taxon>
        <taxon>Basidiomycota</taxon>
        <taxon>Agaricomycotina</taxon>
        <taxon>Agaricomycetes</taxon>
        <taxon>Agaricomycetidae</taxon>
        <taxon>Agaricales</taxon>
        <taxon>Agaricineae</taxon>
        <taxon>Hymenogastraceae</taxon>
        <taxon>Gymnopilus</taxon>
    </lineage>
</organism>
<gene>
    <name evidence="2" type="ORF">CVT26_015445</name>
</gene>
<sequence>MVSPAKAPARSSPPLPPPPPQLQASKPHGQDSRKAAQVLFRPLKTSSPPRHPRVHPTTMLVPPAYFTSLRFPTTPPHTPCGILLTPAPVVTAPARSAVYLAQL</sequence>
<protein>
    <submittedName>
        <fullName evidence="2">Uncharacterized protein</fullName>
    </submittedName>
</protein>
<keyword evidence="3" id="KW-1185">Reference proteome</keyword>